<name>A0A0H3XM56_9MOLU</name>
<dbReference type="STRING" id="315358.SERIO_v1c11260"/>
<feature type="transmembrane region" description="Helical" evidence="1">
    <location>
        <begin position="6"/>
        <end position="27"/>
    </location>
</feature>
<evidence type="ECO:0000256" key="1">
    <source>
        <dbReference type="SAM" id="Phobius"/>
    </source>
</evidence>
<evidence type="ECO:0000313" key="3">
    <source>
        <dbReference type="Proteomes" id="UP000035661"/>
    </source>
</evidence>
<keyword evidence="3" id="KW-1185">Reference proteome</keyword>
<sequence length="74" mass="8475">MAMPWWAEILIIILNILLGISSGYGSAKIVNKKKDSKTLIIPKEIKKIKKQLYKLNNKIEFLIDNLTHPKGNNE</sequence>
<accession>A0A0H3XM56</accession>
<proteinExistence type="predicted"/>
<protein>
    <submittedName>
        <fullName evidence="2">Uncharacterized protein</fullName>
    </submittedName>
</protein>
<keyword evidence="1" id="KW-0812">Transmembrane</keyword>
<evidence type="ECO:0000313" key="2">
    <source>
        <dbReference type="EMBL" id="AKM54679.1"/>
    </source>
</evidence>
<dbReference type="PATRIC" id="fig|743698.3.peg.1137"/>
<gene>
    <name evidence="2" type="ORF">SERIO_v1c11260</name>
</gene>
<keyword evidence="1" id="KW-1133">Transmembrane helix</keyword>
<dbReference type="EMBL" id="CP011856">
    <property type="protein sequence ID" value="AKM54679.1"/>
    <property type="molecule type" value="Genomic_DNA"/>
</dbReference>
<organism evidence="2 3">
    <name type="scientific">Spiroplasma eriocheiris</name>
    <dbReference type="NCBI Taxonomy" id="315358"/>
    <lineage>
        <taxon>Bacteria</taxon>
        <taxon>Bacillati</taxon>
        <taxon>Mycoplasmatota</taxon>
        <taxon>Mollicutes</taxon>
        <taxon>Entomoplasmatales</taxon>
        <taxon>Spiroplasmataceae</taxon>
        <taxon>Spiroplasma</taxon>
    </lineage>
</organism>
<reference evidence="2 3" key="1">
    <citation type="journal article" date="2015" name="Genome Biol. Evol.">
        <title>Found and Lost: The Fates of Horizontally Acquired Genes in Arthropod-Symbiotic Spiroplasma.</title>
        <authorList>
            <person name="Lo W.S."/>
            <person name="Gasparich G.E."/>
            <person name="Kuo C.H."/>
        </authorList>
    </citation>
    <scope>NUCLEOTIDE SEQUENCE [LARGE SCALE GENOMIC DNA]</scope>
    <source>
        <strain evidence="3">TDA-040725-5</strain>
    </source>
</reference>
<dbReference type="KEGG" id="seri:SERIO_v1c11260"/>
<reference evidence="3" key="2">
    <citation type="submission" date="2015-06" db="EMBL/GenBank/DDBJ databases">
        <title>Complete genome sequence of Spiroplasma eriocheiris TDA-040725-5 (DSM 21848).</title>
        <authorList>
            <person name="Lo W.-S."/>
            <person name="Kuo C.-H."/>
        </authorList>
    </citation>
    <scope>NUCLEOTIDE SEQUENCE [LARGE SCALE GENOMIC DNA]</scope>
    <source>
        <strain evidence="3">TDA-040725-5</strain>
    </source>
</reference>
<dbReference type="Proteomes" id="UP000035661">
    <property type="component" value="Chromosome"/>
</dbReference>
<dbReference type="AlphaFoldDB" id="A0A0H3XM56"/>
<keyword evidence="1" id="KW-0472">Membrane</keyword>